<feature type="transmembrane region" description="Helical" evidence="1">
    <location>
        <begin position="131"/>
        <end position="152"/>
    </location>
</feature>
<evidence type="ECO:0000259" key="2">
    <source>
        <dbReference type="Pfam" id="PF02517"/>
    </source>
</evidence>
<evidence type="ECO:0000313" key="3">
    <source>
        <dbReference type="EMBL" id="QNM86655.1"/>
    </source>
</evidence>
<sequence>MKQTFFNIIKYLKNPILEQDSNTNLNYRFKIFLKILVISLVTGIVISPIYALIEHFGLISMDNHKVEKMFEGMSKLQILLAGAILVPTIEELIFRGPITAFKKPKAFKIAFYFFALIFGFVHISNFDFTPAVILLSPLLVLPQILLGGYFGYIRVRFGLQWSILLHGTYNGVLILLSFIPEFA</sequence>
<dbReference type="Proteomes" id="UP000515808">
    <property type="component" value="Chromosome"/>
</dbReference>
<dbReference type="GO" id="GO:0006508">
    <property type="term" value="P:proteolysis"/>
    <property type="evidence" value="ECO:0007669"/>
    <property type="project" value="UniProtKB-KW"/>
</dbReference>
<gene>
    <name evidence="3" type="ORF">H9W90_05925</name>
</gene>
<dbReference type="EMBL" id="CP060695">
    <property type="protein sequence ID" value="QNM86655.1"/>
    <property type="molecule type" value="Genomic_DNA"/>
</dbReference>
<organism evidence="3 4">
    <name type="scientific">Polaribacter pectinis</name>
    <dbReference type="NCBI Taxonomy" id="2738844"/>
    <lineage>
        <taxon>Bacteria</taxon>
        <taxon>Pseudomonadati</taxon>
        <taxon>Bacteroidota</taxon>
        <taxon>Flavobacteriia</taxon>
        <taxon>Flavobacteriales</taxon>
        <taxon>Flavobacteriaceae</taxon>
    </lineage>
</organism>
<feature type="transmembrane region" description="Helical" evidence="1">
    <location>
        <begin position="31"/>
        <end position="53"/>
    </location>
</feature>
<name>A0A7G9LDF6_9FLAO</name>
<feature type="domain" description="CAAX prenyl protease 2/Lysostaphin resistance protein A-like" evidence="2">
    <location>
        <begin position="76"/>
        <end position="171"/>
    </location>
</feature>
<keyword evidence="4" id="KW-1185">Reference proteome</keyword>
<keyword evidence="3" id="KW-0645">Protease</keyword>
<dbReference type="GO" id="GO:0080120">
    <property type="term" value="P:CAAX-box protein maturation"/>
    <property type="evidence" value="ECO:0007669"/>
    <property type="project" value="UniProtKB-ARBA"/>
</dbReference>
<feature type="transmembrane region" description="Helical" evidence="1">
    <location>
        <begin position="73"/>
        <end position="94"/>
    </location>
</feature>
<accession>A0A7G9LDF6</accession>
<dbReference type="KEGG" id="ppec:H9W90_05925"/>
<dbReference type="InterPro" id="IPR003675">
    <property type="entry name" value="Rce1/LyrA-like_dom"/>
</dbReference>
<reference evidence="3 4" key="1">
    <citation type="submission" date="2020-08" db="EMBL/GenBank/DDBJ databases">
        <title>Polaribacter sp. L12M9 isolated from gut of the Korean scallop.</title>
        <authorList>
            <person name="Jeong Y.S."/>
        </authorList>
    </citation>
    <scope>NUCLEOTIDE SEQUENCE [LARGE SCALE GENOMIC DNA]</scope>
    <source>
        <strain evidence="3 4">L12M9</strain>
    </source>
</reference>
<dbReference type="GO" id="GO:0004175">
    <property type="term" value="F:endopeptidase activity"/>
    <property type="evidence" value="ECO:0007669"/>
    <property type="project" value="UniProtKB-ARBA"/>
</dbReference>
<evidence type="ECO:0000256" key="1">
    <source>
        <dbReference type="SAM" id="Phobius"/>
    </source>
</evidence>
<keyword evidence="3" id="KW-0378">Hydrolase</keyword>
<proteinExistence type="predicted"/>
<dbReference type="Pfam" id="PF02517">
    <property type="entry name" value="Rce1-like"/>
    <property type="match status" value="1"/>
</dbReference>
<keyword evidence="1" id="KW-0472">Membrane</keyword>
<dbReference type="GO" id="GO:0008237">
    <property type="term" value="F:metallopeptidase activity"/>
    <property type="evidence" value="ECO:0007669"/>
    <property type="project" value="UniProtKB-KW"/>
</dbReference>
<dbReference type="RefSeq" id="WP_187483531.1">
    <property type="nucleotide sequence ID" value="NZ_CP060695.1"/>
</dbReference>
<keyword evidence="1" id="KW-0812">Transmembrane</keyword>
<feature type="transmembrane region" description="Helical" evidence="1">
    <location>
        <begin position="159"/>
        <end position="179"/>
    </location>
</feature>
<evidence type="ECO:0000313" key="4">
    <source>
        <dbReference type="Proteomes" id="UP000515808"/>
    </source>
</evidence>
<feature type="transmembrane region" description="Helical" evidence="1">
    <location>
        <begin position="106"/>
        <end position="125"/>
    </location>
</feature>
<keyword evidence="1" id="KW-1133">Transmembrane helix</keyword>
<keyword evidence="3" id="KW-0482">Metalloprotease</keyword>
<protein>
    <submittedName>
        <fullName evidence="3">CPBP family intramembrane metalloprotease</fullName>
    </submittedName>
</protein>
<dbReference type="AlphaFoldDB" id="A0A7G9LDF6"/>